<reference evidence="7" key="1">
    <citation type="submission" date="2013-09" db="EMBL/GenBank/DDBJ databases">
        <title>Corchorus olitorius genome sequencing.</title>
        <authorList>
            <person name="Alam M."/>
            <person name="Haque M.S."/>
            <person name="Islam M.S."/>
            <person name="Emdad E.M."/>
            <person name="Islam M.M."/>
            <person name="Ahmed B."/>
            <person name="Halim A."/>
            <person name="Hossen Q.M.M."/>
            <person name="Hossain M.Z."/>
            <person name="Ahmed R."/>
            <person name="Khan M.M."/>
            <person name="Islam R."/>
            <person name="Rashid M.M."/>
            <person name="Khan S.A."/>
            <person name="Rahman M.S."/>
            <person name="Alam M."/>
            <person name="Yahiya A.S."/>
            <person name="Khan M.S."/>
            <person name="Azam M.S."/>
            <person name="Haque T."/>
            <person name="Lashkar M.Z.H."/>
            <person name="Akhand A.I."/>
            <person name="Morshed G."/>
            <person name="Roy S."/>
            <person name="Uddin K.S."/>
            <person name="Rabeya T."/>
            <person name="Hossain A.S."/>
            <person name="Chowdhury A."/>
            <person name="Snigdha A.R."/>
            <person name="Mortoza M.S."/>
            <person name="Matin S.A."/>
            <person name="Hoque S.M.E."/>
            <person name="Islam M.K."/>
            <person name="Roy D.K."/>
            <person name="Haider R."/>
            <person name="Moosa M.M."/>
            <person name="Elias S.M."/>
            <person name="Hasan A.M."/>
            <person name="Jahan S."/>
            <person name="Shafiuddin M."/>
            <person name="Mahmood N."/>
            <person name="Shommy N.S."/>
        </authorList>
    </citation>
    <scope>NUCLEOTIDE SEQUENCE [LARGE SCALE GENOMIC DNA]</scope>
    <source>
        <strain evidence="7">cv. O-4</strain>
    </source>
</reference>
<dbReference type="SUPFAM" id="SSF54928">
    <property type="entry name" value="RNA-binding domain, RBD"/>
    <property type="match status" value="1"/>
</dbReference>
<dbReference type="GO" id="GO:0005681">
    <property type="term" value="C:spliceosomal complex"/>
    <property type="evidence" value="ECO:0007669"/>
    <property type="project" value="UniProtKB-KW"/>
</dbReference>
<gene>
    <name evidence="6" type="ORF">COLO4_05573</name>
</gene>
<keyword evidence="3" id="KW-0508">mRNA splicing</keyword>
<feature type="domain" description="RRM" evidence="5">
    <location>
        <begin position="48"/>
        <end position="128"/>
    </location>
</feature>
<dbReference type="CDD" id="cd00590">
    <property type="entry name" value="RRM_SF"/>
    <property type="match status" value="1"/>
</dbReference>
<organism evidence="6 7">
    <name type="scientific">Corchorus olitorius</name>
    <dbReference type="NCBI Taxonomy" id="93759"/>
    <lineage>
        <taxon>Eukaryota</taxon>
        <taxon>Viridiplantae</taxon>
        <taxon>Streptophyta</taxon>
        <taxon>Embryophyta</taxon>
        <taxon>Tracheophyta</taxon>
        <taxon>Spermatophyta</taxon>
        <taxon>Magnoliopsida</taxon>
        <taxon>eudicotyledons</taxon>
        <taxon>Gunneridae</taxon>
        <taxon>Pentapetalae</taxon>
        <taxon>rosids</taxon>
        <taxon>malvids</taxon>
        <taxon>Malvales</taxon>
        <taxon>Malvaceae</taxon>
        <taxon>Grewioideae</taxon>
        <taxon>Apeibeae</taxon>
        <taxon>Corchorus</taxon>
    </lineage>
</organism>
<dbReference type="PROSITE" id="PS50102">
    <property type="entry name" value="RRM"/>
    <property type="match status" value="1"/>
</dbReference>
<dbReference type="Pfam" id="PF00076">
    <property type="entry name" value="RRM_1"/>
    <property type="match status" value="1"/>
</dbReference>
<evidence type="ECO:0000256" key="2">
    <source>
        <dbReference type="ARBA" id="ARBA00022728"/>
    </source>
</evidence>
<proteinExistence type="predicted"/>
<evidence type="ECO:0000256" key="4">
    <source>
        <dbReference type="PROSITE-ProRule" id="PRU00176"/>
    </source>
</evidence>
<protein>
    <recommendedName>
        <fullName evidence="5">RRM domain-containing protein</fullName>
    </recommendedName>
</protein>
<keyword evidence="4" id="KW-0694">RNA-binding</keyword>
<dbReference type="GO" id="GO:0003723">
    <property type="term" value="F:RNA binding"/>
    <property type="evidence" value="ECO:0007669"/>
    <property type="project" value="UniProtKB-UniRule"/>
</dbReference>
<dbReference type="OrthoDB" id="1750209at2759"/>
<dbReference type="GO" id="GO:0008380">
    <property type="term" value="P:RNA splicing"/>
    <property type="evidence" value="ECO:0007669"/>
    <property type="project" value="UniProtKB-KW"/>
</dbReference>
<evidence type="ECO:0000256" key="3">
    <source>
        <dbReference type="ARBA" id="ARBA00023187"/>
    </source>
</evidence>
<keyword evidence="2" id="KW-0747">Spliceosome</keyword>
<accession>A0A1R3KQL6</accession>
<evidence type="ECO:0000259" key="5">
    <source>
        <dbReference type="PROSITE" id="PS50102"/>
    </source>
</evidence>
<dbReference type="SMART" id="SM00360">
    <property type="entry name" value="RRM"/>
    <property type="match status" value="1"/>
</dbReference>
<dbReference type="InterPro" id="IPR035979">
    <property type="entry name" value="RBD_domain_sf"/>
</dbReference>
<evidence type="ECO:0000313" key="7">
    <source>
        <dbReference type="Proteomes" id="UP000187203"/>
    </source>
</evidence>
<evidence type="ECO:0000313" key="6">
    <source>
        <dbReference type="EMBL" id="OMP09339.1"/>
    </source>
</evidence>
<dbReference type="Gene3D" id="3.30.70.330">
    <property type="match status" value="1"/>
</dbReference>
<dbReference type="InterPro" id="IPR050907">
    <property type="entry name" value="SRSF"/>
</dbReference>
<comment type="caution">
    <text evidence="6">The sequence shown here is derived from an EMBL/GenBank/DDBJ whole genome shotgun (WGS) entry which is preliminary data.</text>
</comment>
<dbReference type="InterPro" id="IPR000504">
    <property type="entry name" value="RRM_dom"/>
</dbReference>
<dbReference type="PANTHER" id="PTHR23147">
    <property type="entry name" value="SERINE/ARGININE RICH SPLICING FACTOR"/>
    <property type="match status" value="1"/>
</dbReference>
<name>A0A1R3KQL6_9ROSI</name>
<dbReference type="EMBL" id="AWUE01012372">
    <property type="protein sequence ID" value="OMP09339.1"/>
    <property type="molecule type" value="Genomic_DNA"/>
</dbReference>
<evidence type="ECO:0000256" key="1">
    <source>
        <dbReference type="ARBA" id="ARBA00022664"/>
    </source>
</evidence>
<dbReference type="GO" id="GO:0006397">
    <property type="term" value="P:mRNA processing"/>
    <property type="evidence" value="ECO:0007669"/>
    <property type="project" value="UniProtKB-KW"/>
</dbReference>
<sequence>MNRGRSSRRRGGSLVRRRLERFGSARGIDHGDVGGRNYGKVDWRSLLFSIYVNNLSREVKKTDLWDMFGRFGRVVDVYFPKSALNKGNGSAVFAFVRYKLERDAIRAIKEGNGILIGNCKLGVSWAKYSWRDRKSVRNSAVNVFRGHRKAVDHSLVNGRSFKEVVVGDRSKLAVGFWDVSTSISSGQKEDINRGSLDRCNVILTNGSSSLGSKGSDVNHVCSCDVGLKTITLNAIIPEEDMVSIEGSRDFDAGVREAIDCSDPEAEQVWLTAAKAGLIFRDKDLVLNCLNRAKDGAGL</sequence>
<keyword evidence="7" id="KW-1185">Reference proteome</keyword>
<dbReference type="InterPro" id="IPR012677">
    <property type="entry name" value="Nucleotide-bd_a/b_plait_sf"/>
</dbReference>
<dbReference type="STRING" id="93759.A0A1R3KQL6"/>
<dbReference type="Proteomes" id="UP000187203">
    <property type="component" value="Unassembled WGS sequence"/>
</dbReference>
<dbReference type="AlphaFoldDB" id="A0A1R3KQL6"/>
<keyword evidence="1" id="KW-0507">mRNA processing</keyword>